<gene>
    <name evidence="2" type="ORF">GCM10010977_07130</name>
</gene>
<evidence type="ECO:0000313" key="3">
    <source>
        <dbReference type="Proteomes" id="UP000642509"/>
    </source>
</evidence>
<dbReference type="Proteomes" id="UP000642509">
    <property type="component" value="Unassembled WGS sequence"/>
</dbReference>
<evidence type="ECO:0000256" key="1">
    <source>
        <dbReference type="SAM" id="MobiDB-lite"/>
    </source>
</evidence>
<accession>A0ABQ2LR06</accession>
<dbReference type="EMBL" id="BMLQ01000002">
    <property type="protein sequence ID" value="GGO42115.1"/>
    <property type="molecule type" value="Genomic_DNA"/>
</dbReference>
<protein>
    <submittedName>
        <fullName evidence="2">Uncharacterized protein</fullName>
    </submittedName>
</protein>
<comment type="caution">
    <text evidence="2">The sequence shown here is derived from an EMBL/GenBank/DDBJ whole genome shotgun (WGS) entry which is preliminary data.</text>
</comment>
<reference evidence="3" key="1">
    <citation type="journal article" date="2019" name="Int. J. Syst. Evol. Microbiol.">
        <title>The Global Catalogue of Microorganisms (GCM) 10K type strain sequencing project: providing services to taxonomists for standard genome sequencing and annotation.</title>
        <authorList>
            <consortium name="The Broad Institute Genomics Platform"/>
            <consortium name="The Broad Institute Genome Sequencing Center for Infectious Disease"/>
            <person name="Wu L."/>
            <person name="Ma J."/>
        </authorList>
    </citation>
    <scope>NUCLEOTIDE SEQUENCE [LARGE SCALE GENOMIC DNA]</scope>
    <source>
        <strain evidence="3">CGMCC 1.7064</strain>
    </source>
</reference>
<proteinExistence type="predicted"/>
<keyword evidence="3" id="KW-1185">Reference proteome</keyword>
<sequence>MTPTITARAMISKGPGRGGSSSGPDRARARKVPQPTPRRTRAAGVRMVRTGEDPREVVEDAGELAMAVRVLS</sequence>
<evidence type="ECO:0000313" key="2">
    <source>
        <dbReference type="EMBL" id="GGO42115.1"/>
    </source>
</evidence>
<organism evidence="2 3">
    <name type="scientific">Citricoccus zhacaiensis</name>
    <dbReference type="NCBI Taxonomy" id="489142"/>
    <lineage>
        <taxon>Bacteria</taxon>
        <taxon>Bacillati</taxon>
        <taxon>Actinomycetota</taxon>
        <taxon>Actinomycetes</taxon>
        <taxon>Micrococcales</taxon>
        <taxon>Micrococcaceae</taxon>
        <taxon>Citricoccus</taxon>
    </lineage>
</organism>
<feature type="region of interest" description="Disordered" evidence="1">
    <location>
        <begin position="1"/>
        <end position="44"/>
    </location>
</feature>
<name>A0ABQ2LR06_9MICC</name>